<feature type="region of interest" description="Disordered" evidence="1">
    <location>
        <begin position="161"/>
        <end position="202"/>
    </location>
</feature>
<dbReference type="HOGENOM" id="CLU_1356536_0_0_1"/>
<reference evidence="2" key="2">
    <citation type="submission" date="2018-05" db="EMBL/GenBank/DDBJ databases">
        <title>OgluRS3 (Oryza glumaepatula Reference Sequence Version 3).</title>
        <authorList>
            <person name="Zhang J."/>
            <person name="Kudrna D."/>
            <person name="Lee S."/>
            <person name="Talag J."/>
            <person name="Welchert J."/>
            <person name="Wing R.A."/>
        </authorList>
    </citation>
    <scope>NUCLEOTIDE SEQUENCE [LARGE SCALE GENOMIC DNA]</scope>
</reference>
<dbReference type="Gramene" id="OGLUM02G10570.1">
    <property type="protein sequence ID" value="OGLUM02G10570.1"/>
    <property type="gene ID" value="OGLUM02G10570"/>
</dbReference>
<protein>
    <submittedName>
        <fullName evidence="2">Uncharacterized protein</fullName>
    </submittedName>
</protein>
<keyword evidence="3" id="KW-1185">Reference proteome</keyword>
<reference evidence="2" key="1">
    <citation type="submission" date="2015-04" db="UniProtKB">
        <authorList>
            <consortium name="EnsemblPlants"/>
        </authorList>
    </citation>
    <scope>IDENTIFICATION</scope>
</reference>
<dbReference type="Proteomes" id="UP000026961">
    <property type="component" value="Chromosome 2"/>
</dbReference>
<name>A0A0D9YPW5_9ORYZ</name>
<sequence length="202" mass="21451">MPLHAYWTGGGLLPGRDAMADGAETRMIWWRPHIVEERERMITNHPSSAEIGFRSSVPLTRRRHHGMSYQRMEAPKLLGTTLLWSEEATECGQVHSGLAESWPNLRSTGCRPAAAAAGSGAFRQGGFAGGGGGTAGRARQTGQVPAAADADALNLNTGMAASAALSRPPPPPLFLAAAPPPPPPPPPEVRCTPSRPLHRTYR</sequence>
<accession>A0A0D9YPW5</accession>
<proteinExistence type="predicted"/>
<dbReference type="AlphaFoldDB" id="A0A0D9YPW5"/>
<evidence type="ECO:0000256" key="1">
    <source>
        <dbReference type="SAM" id="MobiDB-lite"/>
    </source>
</evidence>
<feature type="compositionally biased region" description="Pro residues" evidence="1">
    <location>
        <begin position="167"/>
        <end position="188"/>
    </location>
</feature>
<evidence type="ECO:0000313" key="3">
    <source>
        <dbReference type="Proteomes" id="UP000026961"/>
    </source>
</evidence>
<organism evidence="2">
    <name type="scientific">Oryza glumipatula</name>
    <dbReference type="NCBI Taxonomy" id="40148"/>
    <lineage>
        <taxon>Eukaryota</taxon>
        <taxon>Viridiplantae</taxon>
        <taxon>Streptophyta</taxon>
        <taxon>Embryophyta</taxon>
        <taxon>Tracheophyta</taxon>
        <taxon>Spermatophyta</taxon>
        <taxon>Magnoliopsida</taxon>
        <taxon>Liliopsida</taxon>
        <taxon>Poales</taxon>
        <taxon>Poaceae</taxon>
        <taxon>BOP clade</taxon>
        <taxon>Oryzoideae</taxon>
        <taxon>Oryzeae</taxon>
        <taxon>Oryzinae</taxon>
        <taxon>Oryza</taxon>
    </lineage>
</organism>
<dbReference type="EnsemblPlants" id="OGLUM02G10570.1">
    <property type="protein sequence ID" value="OGLUM02G10570.1"/>
    <property type="gene ID" value="OGLUM02G10570"/>
</dbReference>
<evidence type="ECO:0000313" key="2">
    <source>
        <dbReference type="EnsemblPlants" id="OGLUM02G10570.1"/>
    </source>
</evidence>